<dbReference type="EMBL" id="JBHMCR010000019">
    <property type="protein sequence ID" value="MFB9523629.1"/>
    <property type="molecule type" value="Genomic_DNA"/>
</dbReference>
<evidence type="ECO:0000313" key="2">
    <source>
        <dbReference type="EMBL" id="MFB9523629.1"/>
    </source>
</evidence>
<proteinExistence type="predicted"/>
<evidence type="ECO:0000256" key="1">
    <source>
        <dbReference type="SAM" id="Phobius"/>
    </source>
</evidence>
<keyword evidence="1" id="KW-0812">Transmembrane</keyword>
<dbReference type="RefSeq" id="WP_380837635.1">
    <property type="nucleotide sequence ID" value="NZ_JBHMCR010000019.1"/>
</dbReference>
<organism evidence="2 3">
    <name type="scientific">Streptomyces cremeus</name>
    <dbReference type="NCBI Taxonomy" id="66881"/>
    <lineage>
        <taxon>Bacteria</taxon>
        <taxon>Bacillati</taxon>
        <taxon>Actinomycetota</taxon>
        <taxon>Actinomycetes</taxon>
        <taxon>Kitasatosporales</taxon>
        <taxon>Streptomycetaceae</taxon>
        <taxon>Streptomyces</taxon>
    </lineage>
</organism>
<dbReference type="Proteomes" id="UP001589718">
    <property type="component" value="Unassembled WGS sequence"/>
</dbReference>
<gene>
    <name evidence="2" type="ORF">ACFFTU_27145</name>
</gene>
<name>A0ABV5PKI5_STRCM</name>
<reference evidence="2 3" key="1">
    <citation type="submission" date="2024-09" db="EMBL/GenBank/DDBJ databases">
        <authorList>
            <person name="Sun Q."/>
            <person name="Mori K."/>
        </authorList>
    </citation>
    <scope>NUCLEOTIDE SEQUENCE [LARGE SCALE GENOMIC DNA]</scope>
    <source>
        <strain evidence="2 3">JCM 4362</strain>
    </source>
</reference>
<comment type="caution">
    <text evidence="2">The sequence shown here is derived from an EMBL/GenBank/DDBJ whole genome shotgun (WGS) entry which is preliminary data.</text>
</comment>
<evidence type="ECO:0000313" key="3">
    <source>
        <dbReference type="Proteomes" id="UP001589718"/>
    </source>
</evidence>
<keyword evidence="1" id="KW-0472">Membrane</keyword>
<protein>
    <submittedName>
        <fullName evidence="2">Uncharacterized protein</fullName>
    </submittedName>
</protein>
<feature type="transmembrane region" description="Helical" evidence="1">
    <location>
        <begin position="30"/>
        <end position="47"/>
    </location>
</feature>
<keyword evidence="1" id="KW-1133">Transmembrane helix</keyword>
<keyword evidence="3" id="KW-1185">Reference proteome</keyword>
<sequence>MTGYFFTVLALLTLIGICVGRLAYKNPALGASMVTATTVLALLYTVLQN</sequence>
<accession>A0ABV5PKI5</accession>